<organism evidence="1 2">
    <name type="scientific">Rhabditophanes sp. KR3021</name>
    <dbReference type="NCBI Taxonomy" id="114890"/>
    <lineage>
        <taxon>Eukaryota</taxon>
        <taxon>Metazoa</taxon>
        <taxon>Ecdysozoa</taxon>
        <taxon>Nematoda</taxon>
        <taxon>Chromadorea</taxon>
        <taxon>Rhabditida</taxon>
        <taxon>Tylenchina</taxon>
        <taxon>Panagrolaimomorpha</taxon>
        <taxon>Strongyloidoidea</taxon>
        <taxon>Alloionematidae</taxon>
        <taxon>Rhabditophanes</taxon>
    </lineage>
</organism>
<name>A0AC35TKJ1_9BILA</name>
<reference evidence="2" key="1">
    <citation type="submission" date="2016-11" db="UniProtKB">
        <authorList>
            <consortium name="WormBaseParasite"/>
        </authorList>
    </citation>
    <scope>IDENTIFICATION</scope>
    <source>
        <strain evidence="2">KR3021</strain>
    </source>
</reference>
<proteinExistence type="predicted"/>
<sequence>LSLCASPRSCNSFKVRKVVQLPCERSRLFQSTINDIRFTSSPYTTANILDRSLYHSTTHNSSYRFHSLSLIEEFEYKELSSIRPCNQENSVLQNNFMQNDFQNIKRRKSIHKSIGENKFIWLIKRLFNWSCLKHYPLYKNVFSWFLLIFMVTVFIPQLFCSDVKNYQIKEESLYNDGKESVYTFIQPIRRLYPFSLFGSFTYKSMIKSPAMYGPLLYDTDLTSSIKNQIRAREYNTKCCFDMYDRTAYQTLKGVGCGKYHHIKLFQNGDDGTICGINSRCCHSGDKNNILLPTNVLDYPINIICNKPNFTNSVDEESNCLGLTMIIDNRPCTYGIHGHCHLMNEHKCLWMNGIFHGEAHLCSQVDGISDLTLAGISNSEFILFSLYTRIIMSSISVETIISFVITFFGILHGVVRFEQYNTTIVSAVSYLWYCKLAGIINLLVQPNIPTFTCESGVLGMWIFTIVLNNSKRKEFNRFGQSVPVLIILVIILVSLTENFQFFANITVIIVGIGHARLYIKYYKSLSVYRSTLITITFSLLFLFPFEPLTHYLNLDFLQKYECVNSLFGDCKYLKYLEKFSDQNPQINFMW</sequence>
<evidence type="ECO:0000313" key="1">
    <source>
        <dbReference type="Proteomes" id="UP000095286"/>
    </source>
</evidence>
<protein>
    <submittedName>
        <fullName evidence="2">Rhomboid domain-containing protein</fullName>
    </submittedName>
</protein>
<accession>A0AC35TKJ1</accession>
<dbReference type="WBParaSite" id="RSKR_0000170125.1">
    <property type="protein sequence ID" value="RSKR_0000170125.1"/>
    <property type="gene ID" value="RSKR_0000170125"/>
</dbReference>
<dbReference type="Proteomes" id="UP000095286">
    <property type="component" value="Unplaced"/>
</dbReference>
<evidence type="ECO:0000313" key="2">
    <source>
        <dbReference type="WBParaSite" id="RSKR_0000170125.1"/>
    </source>
</evidence>